<evidence type="ECO:0000256" key="3">
    <source>
        <dbReference type="ARBA" id="ARBA00022475"/>
    </source>
</evidence>
<keyword evidence="8 9" id="KW-0407">Ion channel</keyword>
<reference evidence="10" key="1">
    <citation type="submission" date="2022-03" db="EMBL/GenBank/DDBJ databases">
        <authorList>
            <person name="Martin C."/>
        </authorList>
    </citation>
    <scope>NUCLEOTIDE SEQUENCE</scope>
</reference>
<sequence>MGNIIAASNFNRFGKRHDDDFTDRLSHQFTCVLLLICTLFVTGRQYSGHPIDCWVPEQFTYSYRSYTHSLCWTKNTYYIPTYDNIPKSSEKRSDRELVYYQWVPIILLTQMGLFFLPSIIWRTLQGSCGIDINQIVEEVNHKRNINPKEREKVMGYLVKSMVNYFSLTRFPTKKYCYTARSRISRYTFLLCGRQFGNKMIGSYLFVKVLYICNAIGQIYLLNAFLGKGTDYTFFGFGVLYDLLQSGDWTTSQSFPRTTLCDFEIREFAHNIHRYTIQCVLSINLFNEKIYIFLWFWFVIVASASTYSLVTWVAFAVFEQHHFRYLKSHLSDMDMYDKCKDRYLLGNFLKGYIKQDGIFLFKMLSKNTSGIIASEALAGVWQEYKKLNAIKENDINDLEKDELKPLNTEPSAPSLDEPDGGITEICPIDGAISKDDIPKCNGNANGNIK</sequence>
<dbReference type="Proteomes" id="UP000749559">
    <property type="component" value="Unassembled WGS sequence"/>
</dbReference>
<keyword evidence="4 9" id="KW-0812">Transmembrane</keyword>
<proteinExistence type="inferred from homology"/>
<evidence type="ECO:0000256" key="8">
    <source>
        <dbReference type="ARBA" id="ARBA00023303"/>
    </source>
</evidence>
<evidence type="ECO:0000313" key="10">
    <source>
        <dbReference type="EMBL" id="CAH1802630.1"/>
    </source>
</evidence>
<dbReference type="PROSITE" id="PS51013">
    <property type="entry name" value="PANNEXIN"/>
    <property type="match status" value="1"/>
</dbReference>
<evidence type="ECO:0000256" key="1">
    <source>
        <dbReference type="ARBA" id="ARBA00004651"/>
    </source>
</evidence>
<feature type="transmembrane region" description="Helical" evidence="9">
    <location>
        <begin position="291"/>
        <end position="317"/>
    </location>
</feature>
<keyword evidence="7 9" id="KW-0472">Membrane</keyword>
<dbReference type="GO" id="GO:0005921">
    <property type="term" value="C:gap junction"/>
    <property type="evidence" value="ECO:0007669"/>
    <property type="project" value="UniProtKB-UniRule"/>
</dbReference>
<gene>
    <name evidence="9" type="primary">inx</name>
    <name evidence="10" type="ORF">OFUS_LOCUS26287</name>
</gene>
<keyword evidence="11" id="KW-1185">Reference proteome</keyword>
<dbReference type="Pfam" id="PF00876">
    <property type="entry name" value="Innexin"/>
    <property type="match status" value="1"/>
</dbReference>
<dbReference type="AlphaFoldDB" id="A0A8J1XPQ2"/>
<dbReference type="OrthoDB" id="5867527at2759"/>
<evidence type="ECO:0000256" key="5">
    <source>
        <dbReference type="ARBA" id="ARBA00022989"/>
    </source>
</evidence>
<evidence type="ECO:0000256" key="4">
    <source>
        <dbReference type="ARBA" id="ARBA00022692"/>
    </source>
</evidence>
<evidence type="ECO:0000256" key="6">
    <source>
        <dbReference type="ARBA" id="ARBA00023065"/>
    </source>
</evidence>
<comment type="function">
    <text evidence="9">Structural component of the gap junctions.</text>
</comment>
<comment type="subcellular location">
    <subcellularLocation>
        <location evidence="1 9">Cell membrane</location>
        <topology evidence="1 9">Multi-pass membrane protein</topology>
    </subcellularLocation>
</comment>
<evidence type="ECO:0000256" key="9">
    <source>
        <dbReference type="RuleBase" id="RU010713"/>
    </source>
</evidence>
<dbReference type="GO" id="GO:0034220">
    <property type="term" value="P:monoatomic ion transmembrane transport"/>
    <property type="evidence" value="ECO:0007669"/>
    <property type="project" value="UniProtKB-KW"/>
</dbReference>
<dbReference type="PANTHER" id="PTHR11893:SF36">
    <property type="entry name" value="INNEXIN-5"/>
    <property type="match status" value="1"/>
</dbReference>
<feature type="transmembrane region" description="Helical" evidence="9">
    <location>
        <begin position="97"/>
        <end position="121"/>
    </location>
</feature>
<dbReference type="InterPro" id="IPR000990">
    <property type="entry name" value="Innexin"/>
</dbReference>
<organism evidence="10 11">
    <name type="scientific">Owenia fusiformis</name>
    <name type="common">Polychaete worm</name>
    <dbReference type="NCBI Taxonomy" id="6347"/>
    <lineage>
        <taxon>Eukaryota</taxon>
        <taxon>Metazoa</taxon>
        <taxon>Spiralia</taxon>
        <taxon>Lophotrochozoa</taxon>
        <taxon>Annelida</taxon>
        <taxon>Polychaeta</taxon>
        <taxon>Sedentaria</taxon>
        <taxon>Canalipalpata</taxon>
        <taxon>Sabellida</taxon>
        <taxon>Oweniida</taxon>
        <taxon>Oweniidae</taxon>
        <taxon>Owenia</taxon>
    </lineage>
</organism>
<comment type="caution">
    <text evidence="9">Lacks conserved residue(s) required for the propagation of feature annotation.</text>
</comment>
<keyword evidence="3" id="KW-1003">Cell membrane</keyword>
<comment type="similarity">
    <text evidence="9">Belongs to the pannexin family.</text>
</comment>
<evidence type="ECO:0000256" key="7">
    <source>
        <dbReference type="ARBA" id="ARBA00023136"/>
    </source>
</evidence>
<protein>
    <recommendedName>
        <fullName evidence="9">Innexin</fullName>
    </recommendedName>
</protein>
<dbReference type="PANTHER" id="PTHR11893">
    <property type="entry name" value="INNEXIN"/>
    <property type="match status" value="1"/>
</dbReference>
<dbReference type="PRINTS" id="PR01262">
    <property type="entry name" value="INNEXIN"/>
</dbReference>
<dbReference type="GO" id="GO:0005886">
    <property type="term" value="C:plasma membrane"/>
    <property type="evidence" value="ECO:0007669"/>
    <property type="project" value="UniProtKB-SubCell"/>
</dbReference>
<keyword evidence="6 9" id="KW-0406">Ion transport</keyword>
<accession>A0A8J1XPQ2</accession>
<keyword evidence="2 9" id="KW-0813">Transport</keyword>
<dbReference type="EMBL" id="CAIIXF020000012">
    <property type="protein sequence ID" value="CAH1802630.1"/>
    <property type="molecule type" value="Genomic_DNA"/>
</dbReference>
<keyword evidence="5 9" id="KW-1133">Transmembrane helix</keyword>
<evidence type="ECO:0000313" key="11">
    <source>
        <dbReference type="Proteomes" id="UP000749559"/>
    </source>
</evidence>
<name>A0A8J1XPQ2_OWEFU</name>
<comment type="caution">
    <text evidence="10">The sequence shown here is derived from an EMBL/GenBank/DDBJ whole genome shotgun (WGS) entry which is preliminary data.</text>
</comment>
<evidence type="ECO:0000256" key="2">
    <source>
        <dbReference type="ARBA" id="ARBA00022448"/>
    </source>
</evidence>
<feature type="transmembrane region" description="Helical" evidence="9">
    <location>
        <begin position="25"/>
        <end position="42"/>
    </location>
</feature>